<reference evidence="4" key="1">
    <citation type="submission" date="2019-12" db="EMBL/GenBank/DDBJ databases">
        <authorList>
            <person name="Scholes J."/>
        </authorList>
    </citation>
    <scope>NUCLEOTIDE SEQUENCE</scope>
</reference>
<evidence type="ECO:0000256" key="1">
    <source>
        <dbReference type="ARBA" id="ARBA00022741"/>
    </source>
</evidence>
<evidence type="ECO:0000256" key="3">
    <source>
        <dbReference type="SAM" id="MobiDB-lite"/>
    </source>
</evidence>
<evidence type="ECO:0000313" key="5">
    <source>
        <dbReference type="Proteomes" id="UP001153555"/>
    </source>
</evidence>
<evidence type="ECO:0000256" key="2">
    <source>
        <dbReference type="ARBA" id="ARBA00023134"/>
    </source>
</evidence>
<dbReference type="InterPro" id="IPR009000">
    <property type="entry name" value="Transl_B-barrel_sf"/>
</dbReference>
<gene>
    <name evidence="4" type="ORF">SHERM_10001</name>
</gene>
<dbReference type="InterPro" id="IPR027417">
    <property type="entry name" value="P-loop_NTPase"/>
</dbReference>
<dbReference type="GO" id="GO:0003746">
    <property type="term" value="F:translation elongation factor activity"/>
    <property type="evidence" value="ECO:0007669"/>
    <property type="project" value="UniProtKB-KW"/>
</dbReference>
<comment type="caution">
    <text evidence="4">The sequence shown here is derived from an EMBL/GenBank/DDBJ whole genome shotgun (WGS) entry which is preliminary data.</text>
</comment>
<sequence length="224" mass="24321">MGPRASAWLRARGRSRGCRFLGHGRAQARTVAGHGACLRADCVALIINSATGCFEAGISKDCQSREHALLCCCNKMDEIVKEVSSYLKKVGYNPDKIPSALIFGFKGDNVIERTVVTFGPLGITTEVKSVHMHLEVMQESLPGDNVGFNVKNVVVKDLKRGYINQSRRTTIQRLRIADPRPFGPIAVNLGLPQAAARRCSPAGDPAQHARRPNTTARDPTSSLT</sequence>
<protein>
    <submittedName>
        <fullName evidence="4">Elongation factor 1-alpha 2</fullName>
    </submittedName>
</protein>
<dbReference type="OrthoDB" id="342024at2759"/>
<accession>A0A9N7MH17</accession>
<feature type="region of interest" description="Disordered" evidence="3">
    <location>
        <begin position="196"/>
        <end position="224"/>
    </location>
</feature>
<dbReference type="InterPro" id="IPR050100">
    <property type="entry name" value="TRAFAC_GTPase_members"/>
</dbReference>
<dbReference type="AlphaFoldDB" id="A0A9N7MH17"/>
<keyword evidence="5" id="KW-1185">Reference proteome</keyword>
<dbReference type="SUPFAM" id="SSF52540">
    <property type="entry name" value="P-loop containing nucleoside triphosphate hydrolases"/>
    <property type="match status" value="1"/>
</dbReference>
<organism evidence="4 5">
    <name type="scientific">Striga hermonthica</name>
    <name type="common">Purple witchweed</name>
    <name type="synonym">Buchnera hermonthica</name>
    <dbReference type="NCBI Taxonomy" id="68872"/>
    <lineage>
        <taxon>Eukaryota</taxon>
        <taxon>Viridiplantae</taxon>
        <taxon>Streptophyta</taxon>
        <taxon>Embryophyta</taxon>
        <taxon>Tracheophyta</taxon>
        <taxon>Spermatophyta</taxon>
        <taxon>Magnoliopsida</taxon>
        <taxon>eudicotyledons</taxon>
        <taxon>Gunneridae</taxon>
        <taxon>Pentapetalae</taxon>
        <taxon>asterids</taxon>
        <taxon>lamiids</taxon>
        <taxon>Lamiales</taxon>
        <taxon>Orobanchaceae</taxon>
        <taxon>Buchnereae</taxon>
        <taxon>Striga</taxon>
    </lineage>
</organism>
<dbReference type="Gene3D" id="2.40.30.10">
    <property type="entry name" value="Translation factors"/>
    <property type="match status" value="1"/>
</dbReference>
<proteinExistence type="predicted"/>
<dbReference type="SUPFAM" id="SSF50447">
    <property type="entry name" value="Translation proteins"/>
    <property type="match status" value="1"/>
</dbReference>
<dbReference type="EMBL" id="CACSLK010000984">
    <property type="protein sequence ID" value="CAA0807135.1"/>
    <property type="molecule type" value="Genomic_DNA"/>
</dbReference>
<dbReference type="GO" id="GO:0005525">
    <property type="term" value="F:GTP binding"/>
    <property type="evidence" value="ECO:0007669"/>
    <property type="project" value="UniProtKB-KW"/>
</dbReference>
<keyword evidence="4" id="KW-0251">Elongation factor</keyword>
<dbReference type="Proteomes" id="UP001153555">
    <property type="component" value="Unassembled WGS sequence"/>
</dbReference>
<keyword evidence="2" id="KW-0342">GTP-binding</keyword>
<keyword evidence="4" id="KW-0648">Protein biosynthesis</keyword>
<name>A0A9N7MH17_STRHE</name>
<keyword evidence="1" id="KW-0547">Nucleotide-binding</keyword>
<dbReference type="PANTHER" id="PTHR23115">
    <property type="entry name" value="TRANSLATION FACTOR"/>
    <property type="match status" value="1"/>
</dbReference>
<evidence type="ECO:0000313" key="4">
    <source>
        <dbReference type="EMBL" id="CAA0807135.1"/>
    </source>
</evidence>
<feature type="compositionally biased region" description="Polar residues" evidence="3">
    <location>
        <begin position="212"/>
        <end position="224"/>
    </location>
</feature>